<evidence type="ECO:0000313" key="3">
    <source>
        <dbReference type="EMBL" id="EDP43177.1"/>
    </source>
</evidence>
<dbReference type="GO" id="GO:0016020">
    <property type="term" value="C:membrane"/>
    <property type="evidence" value="ECO:0007669"/>
    <property type="project" value="TreeGrafter"/>
</dbReference>
<dbReference type="AlphaFoldDB" id="A8Q5B7"/>
<keyword evidence="4" id="KW-1185">Reference proteome</keyword>
<feature type="transmembrane region" description="Helical" evidence="2">
    <location>
        <begin position="371"/>
        <end position="392"/>
    </location>
</feature>
<feature type="transmembrane region" description="Helical" evidence="2">
    <location>
        <begin position="426"/>
        <end position="445"/>
    </location>
</feature>
<evidence type="ECO:0000313" key="4">
    <source>
        <dbReference type="Proteomes" id="UP000008837"/>
    </source>
</evidence>
<gene>
    <name evidence="3" type="ORF">MGL_2773</name>
</gene>
<name>A8Q5B7_MALGO</name>
<proteinExistence type="predicted"/>
<keyword evidence="2" id="KW-0812">Transmembrane</keyword>
<dbReference type="PANTHER" id="PTHR22950">
    <property type="entry name" value="AMINO ACID TRANSPORTER"/>
    <property type="match status" value="1"/>
</dbReference>
<sequence>MVTDPMAIDPSTSSAASRYDQVAEQDESPMEEVIHIHGTEENQHMQLVGNGSTSEEDDFDHGLVRVWDEDSDDDEHDASRSTNHSVIPSFHLGGRLHSSHRPEFPSIQNWWRTLLIGSAAPGTLSTGHVAINLFSSGLHPGVLLAMPVYFCKSEVVPGMIVLTLVALLGIFGGGLWVALGRYVGGHTIESITSKAFGMNTRWKRNIGHGISSVALVMYCTGAAVIAYHAMTDLLLQVFFHYTAKGQLLHDRAFVTLAIGGALTLPLLLSSTPKRNMFQIQSWAVLLSYPAIIGILLARINDWNLPGLQKTSLSDRFSGDPTLLVPQPHLSDYSWPWASTAMLPLLTLSASPAQILAHNRSLKRKNAYESNVLSFLFAQFIQIALIIGTTYVVGVEIGTLGSSKFLGGLHANFFNALPLDDDYVNTARVLFAILLAAHLTVCLASARSCWSRLLNLLNLNPLGAMTPPTPQIVSRRMPQRHRSSSLFFSPAWLPSNWYSPSVPSSEATYA</sequence>
<dbReference type="VEuPathDB" id="FungiDB:MGL_2773"/>
<comment type="caution">
    <text evidence="3">The sequence shown here is derived from an EMBL/GenBank/DDBJ whole genome shotgun (WGS) entry which is preliminary data.</text>
</comment>
<keyword evidence="2" id="KW-0472">Membrane</keyword>
<accession>A8Q5B7</accession>
<feature type="transmembrane region" description="Helical" evidence="2">
    <location>
        <begin position="250"/>
        <end position="269"/>
    </location>
</feature>
<dbReference type="PANTHER" id="PTHR22950:SF671">
    <property type="entry name" value="CHROMOSOME UNDETERMINED SCAFFOLD_75, WHOLE GENOME SHOTGUN SEQUENCE"/>
    <property type="match status" value="1"/>
</dbReference>
<evidence type="ECO:0008006" key="5">
    <source>
        <dbReference type="Google" id="ProtNLM"/>
    </source>
</evidence>
<dbReference type="Proteomes" id="UP000008837">
    <property type="component" value="Unassembled WGS sequence"/>
</dbReference>
<feature type="transmembrane region" description="Helical" evidence="2">
    <location>
        <begin position="281"/>
        <end position="299"/>
    </location>
</feature>
<organism evidence="3 4">
    <name type="scientific">Malassezia globosa (strain ATCC MYA-4612 / CBS 7966)</name>
    <name type="common">Dandruff-associated fungus</name>
    <dbReference type="NCBI Taxonomy" id="425265"/>
    <lineage>
        <taxon>Eukaryota</taxon>
        <taxon>Fungi</taxon>
        <taxon>Dikarya</taxon>
        <taxon>Basidiomycota</taxon>
        <taxon>Ustilaginomycotina</taxon>
        <taxon>Malasseziomycetes</taxon>
        <taxon>Malasseziales</taxon>
        <taxon>Malasseziaceae</taxon>
        <taxon>Malassezia</taxon>
    </lineage>
</organism>
<dbReference type="GeneID" id="5854696"/>
<feature type="region of interest" description="Disordered" evidence="1">
    <location>
        <begin position="1"/>
        <end position="28"/>
    </location>
</feature>
<dbReference type="EMBL" id="AAYY01000009">
    <property type="protein sequence ID" value="EDP43177.1"/>
    <property type="molecule type" value="Genomic_DNA"/>
</dbReference>
<dbReference type="InParanoid" id="A8Q5B7"/>
<feature type="transmembrane region" description="Helical" evidence="2">
    <location>
        <begin position="159"/>
        <end position="184"/>
    </location>
</feature>
<dbReference type="RefSeq" id="XP_001730391.1">
    <property type="nucleotide sequence ID" value="XM_001730339.1"/>
</dbReference>
<feature type="transmembrane region" description="Helical" evidence="2">
    <location>
        <begin position="332"/>
        <end position="350"/>
    </location>
</feature>
<feature type="transmembrane region" description="Helical" evidence="2">
    <location>
        <begin position="205"/>
        <end position="230"/>
    </location>
</feature>
<protein>
    <recommendedName>
        <fullName evidence="5">Amino acid transporter transmembrane domain-containing protein</fullName>
    </recommendedName>
</protein>
<evidence type="ECO:0000256" key="1">
    <source>
        <dbReference type="SAM" id="MobiDB-lite"/>
    </source>
</evidence>
<evidence type="ECO:0000256" key="2">
    <source>
        <dbReference type="SAM" id="Phobius"/>
    </source>
</evidence>
<keyword evidence="2" id="KW-1133">Transmembrane helix</keyword>
<reference evidence="3 4" key="1">
    <citation type="journal article" date="2007" name="Proc. Natl. Acad. Sci. U.S.A.">
        <title>Dandruff-associated Malassezia genomes reveal convergent and divergent virulence traits shared with plant and human fungal pathogens.</title>
        <authorList>
            <person name="Xu J."/>
            <person name="Saunders C.W."/>
            <person name="Hu P."/>
            <person name="Grant R.A."/>
            <person name="Boekhout T."/>
            <person name="Kuramae E.E."/>
            <person name="Kronstad J.W."/>
            <person name="Deangelis Y.M."/>
            <person name="Reeder N.L."/>
            <person name="Johnstone K.R."/>
            <person name="Leland M."/>
            <person name="Fieno A.M."/>
            <person name="Begley W.M."/>
            <person name="Sun Y."/>
            <person name="Lacey M.P."/>
            <person name="Chaudhary T."/>
            <person name="Keough T."/>
            <person name="Chu L."/>
            <person name="Sears R."/>
            <person name="Yuan B."/>
            <person name="Dawson T.L.Jr."/>
        </authorList>
    </citation>
    <scope>NUCLEOTIDE SEQUENCE [LARGE SCALE GENOMIC DNA]</scope>
    <source>
        <strain evidence="4">ATCC MYA-4612 / CBS 7966</strain>
    </source>
</reference>
<dbReference type="KEGG" id="mgl:MGL_2773"/>
<dbReference type="GO" id="GO:0015179">
    <property type="term" value="F:L-amino acid transmembrane transporter activity"/>
    <property type="evidence" value="ECO:0007669"/>
    <property type="project" value="TreeGrafter"/>
</dbReference>
<dbReference type="OrthoDB" id="3360632at2759"/>